<proteinExistence type="predicted"/>
<protein>
    <recommendedName>
        <fullName evidence="2">Lipoprotein</fullName>
    </recommendedName>
</protein>
<evidence type="ECO:0008006" key="2">
    <source>
        <dbReference type="Google" id="ProtNLM"/>
    </source>
</evidence>
<dbReference type="PROSITE" id="PS51257">
    <property type="entry name" value="PROKAR_LIPOPROTEIN"/>
    <property type="match status" value="1"/>
</dbReference>
<evidence type="ECO:0000313" key="1">
    <source>
        <dbReference type="EMBL" id="KKO06451.1"/>
    </source>
</evidence>
<organism evidence="1">
    <name type="scientific">marine sediment metagenome</name>
    <dbReference type="NCBI Taxonomy" id="412755"/>
    <lineage>
        <taxon>unclassified sequences</taxon>
        <taxon>metagenomes</taxon>
        <taxon>ecological metagenomes</taxon>
    </lineage>
</organism>
<dbReference type="EMBL" id="LAZR01000015">
    <property type="protein sequence ID" value="KKO06451.1"/>
    <property type="molecule type" value="Genomic_DNA"/>
</dbReference>
<reference evidence="1" key="1">
    <citation type="journal article" date="2015" name="Nature">
        <title>Complex archaea that bridge the gap between prokaryotes and eukaryotes.</title>
        <authorList>
            <person name="Spang A."/>
            <person name="Saw J.H."/>
            <person name="Jorgensen S.L."/>
            <person name="Zaremba-Niedzwiedzka K."/>
            <person name="Martijn J."/>
            <person name="Lind A.E."/>
            <person name="van Eijk R."/>
            <person name="Schleper C."/>
            <person name="Guy L."/>
            <person name="Ettema T.J."/>
        </authorList>
    </citation>
    <scope>NUCLEOTIDE SEQUENCE</scope>
</reference>
<comment type="caution">
    <text evidence="1">The sequence shown here is derived from an EMBL/GenBank/DDBJ whole genome shotgun (WGS) entry which is preliminary data.</text>
</comment>
<dbReference type="AlphaFoldDB" id="A0A0F9VMV9"/>
<sequence>MKSDSLLLLPRLPVLTAACLLLSACGTLGSLAGESFIFEGELPADFSLKAQAHYSVVNDCDGRSRVKTFETEYQSQPHQYRFKIPVHYRDGFCEMELGRVGLHTFGRYGEQDWQQTYDNGELRIVDELPESAPGFQADGSLTRQAECAWWFQISHARARKGQISKLLNCTGDGAYLAIGEVPDKTVRLNFRVNPEEKPAIDETWIEFSEGWKPCAEEDTSKGKWIWCRNPPQFRTFEMNGQECTVYPNCTE</sequence>
<name>A0A0F9VMV9_9ZZZZ</name>
<gene>
    <name evidence="1" type="ORF">LCGC14_0062580</name>
</gene>
<accession>A0A0F9VMV9</accession>